<proteinExistence type="predicted"/>
<dbReference type="VEuPathDB" id="VectorBase:PPAPM1_008721"/>
<dbReference type="PANTHER" id="PTHR16525">
    <property type="entry name" value="PROTEIN C12ORF4"/>
    <property type="match status" value="1"/>
</dbReference>
<name>A0A1B0DQW1_PHLPP</name>
<keyword evidence="2" id="KW-1185">Reference proteome</keyword>
<dbReference type="VEuPathDB" id="VectorBase:PPAI010944"/>
<evidence type="ECO:0000313" key="1">
    <source>
        <dbReference type="EnsemblMetazoa" id="PPAI010944-PA"/>
    </source>
</evidence>
<sequence length="367" mass="42040">MSSSSTFEYTYKDYDGTDKTIKHQLDIPYKEDCGELAHRIVSEMDPVMKYLDADIELKKALKTFVERENQNFYDRRDEDLLNKARNGQVDVENLVTELDKLYKEEVLEFAERVGPTDEEIFALAFHQLVHSPLLPDILTKEQSYAKSISELNTRMYEEIDELSRKQATEMDEKVQQLDVSTTSDDINQLLSQHYSNQNLIRKRWESKLEAKRGHQKHEYRNWVTSQVGEALINNPTSLPVSSTPIGNKSSMFVSQNLSMEESFTIHLGSQLKHMHNIRILSADVTDFCSPLHRDENLNGLNMALGLYSSSLSGIVVLTPSGSVQALPSIIKNANMSTEFHFDQVSCMEFAPLHSYLSKANRSFENIR</sequence>
<protein>
    <submittedName>
        <fullName evidence="1">Uncharacterized protein</fullName>
    </submittedName>
</protein>
<dbReference type="PANTHER" id="PTHR16525:SF0">
    <property type="entry name" value="PROTEIN C12ORF4"/>
    <property type="match status" value="1"/>
</dbReference>
<dbReference type="GO" id="GO:0005737">
    <property type="term" value="C:cytoplasm"/>
    <property type="evidence" value="ECO:0007669"/>
    <property type="project" value="TreeGrafter"/>
</dbReference>
<dbReference type="InterPro" id="IPR019311">
    <property type="entry name" value="Fy-3"/>
</dbReference>
<dbReference type="AlphaFoldDB" id="A0A1B0DQW1"/>
<reference evidence="1" key="1">
    <citation type="submission" date="2022-08" db="UniProtKB">
        <authorList>
            <consortium name="EnsemblMetazoa"/>
        </authorList>
    </citation>
    <scope>IDENTIFICATION</scope>
    <source>
        <strain evidence="1">Israel</strain>
    </source>
</reference>
<accession>A0A1B0DQW1</accession>
<dbReference type="Pfam" id="PF10154">
    <property type="entry name" value="Fy-3"/>
    <property type="match status" value="1"/>
</dbReference>
<dbReference type="Proteomes" id="UP000092462">
    <property type="component" value="Unassembled WGS sequence"/>
</dbReference>
<organism evidence="1 2">
    <name type="scientific">Phlebotomus papatasi</name>
    <name type="common">Sandfly</name>
    <dbReference type="NCBI Taxonomy" id="29031"/>
    <lineage>
        <taxon>Eukaryota</taxon>
        <taxon>Metazoa</taxon>
        <taxon>Ecdysozoa</taxon>
        <taxon>Arthropoda</taxon>
        <taxon>Hexapoda</taxon>
        <taxon>Insecta</taxon>
        <taxon>Pterygota</taxon>
        <taxon>Neoptera</taxon>
        <taxon>Endopterygota</taxon>
        <taxon>Diptera</taxon>
        <taxon>Nematocera</taxon>
        <taxon>Psychodoidea</taxon>
        <taxon>Psychodidae</taxon>
        <taxon>Phlebotomus</taxon>
        <taxon>Phlebotomus</taxon>
    </lineage>
</organism>
<dbReference type="EMBL" id="AJVK01019417">
    <property type="status" value="NOT_ANNOTATED_CDS"/>
    <property type="molecule type" value="Genomic_DNA"/>
</dbReference>
<evidence type="ECO:0000313" key="2">
    <source>
        <dbReference type="Proteomes" id="UP000092462"/>
    </source>
</evidence>
<dbReference type="EnsemblMetazoa" id="PPAI010944-RA">
    <property type="protein sequence ID" value="PPAI010944-PA"/>
    <property type="gene ID" value="PPAI010944"/>
</dbReference>